<dbReference type="InterPro" id="IPR010131">
    <property type="entry name" value="MdtP/NodT-like"/>
</dbReference>
<keyword evidence="7" id="KW-0732">Signal</keyword>
<dbReference type="PANTHER" id="PTHR30203">
    <property type="entry name" value="OUTER MEMBRANE CATION EFFLUX PROTEIN"/>
    <property type="match status" value="1"/>
</dbReference>
<keyword evidence="8" id="KW-0175">Coiled coil</keyword>
<dbReference type="EMBL" id="SNYK01000002">
    <property type="protein sequence ID" value="TDQ39469.1"/>
    <property type="molecule type" value="Genomic_DNA"/>
</dbReference>
<evidence type="ECO:0000313" key="10">
    <source>
        <dbReference type="Proteomes" id="UP000294575"/>
    </source>
</evidence>
<reference evidence="9 10" key="1">
    <citation type="submission" date="2019-03" db="EMBL/GenBank/DDBJ databases">
        <title>Genomic Encyclopedia of Type Strains, Phase IV (KMG-IV): sequencing the most valuable type-strain genomes for metagenomic binning, comparative biology and taxonomic classification.</title>
        <authorList>
            <person name="Goeker M."/>
        </authorList>
    </citation>
    <scope>NUCLEOTIDE SEQUENCE [LARGE SCALE GENOMIC DNA]</scope>
    <source>
        <strain evidence="9 10">DSM 28679</strain>
    </source>
</reference>
<feature type="coiled-coil region" evidence="8">
    <location>
        <begin position="378"/>
        <end position="412"/>
    </location>
</feature>
<dbReference type="GO" id="GO:0015562">
    <property type="term" value="F:efflux transmembrane transporter activity"/>
    <property type="evidence" value="ECO:0007669"/>
    <property type="project" value="InterPro"/>
</dbReference>
<comment type="similarity">
    <text evidence="1 7">Belongs to the outer membrane factor (OMF) (TC 1.B.17) family.</text>
</comment>
<dbReference type="Pfam" id="PF02321">
    <property type="entry name" value="OEP"/>
    <property type="match status" value="2"/>
</dbReference>
<dbReference type="Proteomes" id="UP000294575">
    <property type="component" value="Unassembled WGS sequence"/>
</dbReference>
<keyword evidence="7" id="KW-0472">Membrane</keyword>
<evidence type="ECO:0000313" key="9">
    <source>
        <dbReference type="EMBL" id="TDQ39469.1"/>
    </source>
</evidence>
<dbReference type="Gene3D" id="2.20.200.10">
    <property type="entry name" value="Outer membrane efflux proteins (OEP)"/>
    <property type="match status" value="1"/>
</dbReference>
<gene>
    <name evidence="9" type="ORF">DFQ45_102163</name>
</gene>
<keyword evidence="10" id="KW-1185">Reference proteome</keyword>
<feature type="signal peptide" evidence="7">
    <location>
        <begin position="1"/>
        <end position="20"/>
    </location>
</feature>
<keyword evidence="6 7" id="KW-0449">Lipoprotein</keyword>
<dbReference type="PROSITE" id="PS51257">
    <property type="entry name" value="PROKAR_LIPOPROTEIN"/>
    <property type="match status" value="1"/>
</dbReference>
<keyword evidence="4 7" id="KW-0564">Palmitate</keyword>
<keyword evidence="3 7" id="KW-0812">Transmembrane</keyword>
<dbReference type="SUPFAM" id="SSF56954">
    <property type="entry name" value="Outer membrane efflux proteins (OEP)"/>
    <property type="match status" value="1"/>
</dbReference>
<dbReference type="Gene3D" id="1.20.1600.10">
    <property type="entry name" value="Outer membrane efflux proteins (OEP)"/>
    <property type="match status" value="1"/>
</dbReference>
<sequence>MRSGVLAAASLLGACAVIRAPEVTLSAPATPPAWQVIQPARLDLQTDTGAANDAANNLAGWWQALHDPALNKLLQAVLANNPSMQSSGISYRLAELKAGVVNAGYGPKANAGISSSQSSPLGESGHSSSHSLSLSASWELDLWGARSAQRQQAQASVLRAGQEVRAAQVSLLAETVQAYISLRIAQANQQLAAQTIELRAQSHDLVRWEYQAGLKTELEQNQALTLLRQAEAVAPQHEQSRLLALQQLAALLGGESTEALKPLAEPGAIPEFQGPQSLRIPADVLRQRPDVLAQELAVQEQAQSVALARISRLPSFGLSGSIGTSSDLFADIFDVDAAVARLAGSLSALLFDGGVQRSNVKQSRLLLDQALLAYRSKLLTAQQEVEAALTQLETARRQQLSYQQALDAAEQAAELALFQYDAGLLDFSDLLTTQTALISARSSLLGNRSTILGSWIQLYRSLGGGWQNLPLPATAFAMGDTNE</sequence>
<dbReference type="GO" id="GO:0009279">
    <property type="term" value="C:cell outer membrane"/>
    <property type="evidence" value="ECO:0007669"/>
    <property type="project" value="UniProtKB-SubCell"/>
</dbReference>
<keyword evidence="2 7" id="KW-1134">Transmembrane beta strand</keyword>
<name>A0A4R6U4I9_9GAMM</name>
<dbReference type="AlphaFoldDB" id="A0A4R6U4I9"/>
<proteinExistence type="inferred from homology"/>
<comment type="caution">
    <text evidence="9">The sequence shown here is derived from an EMBL/GenBank/DDBJ whole genome shotgun (WGS) entry which is preliminary data.</text>
</comment>
<dbReference type="NCBIfam" id="TIGR01845">
    <property type="entry name" value="outer_NodT"/>
    <property type="match status" value="1"/>
</dbReference>
<evidence type="ECO:0000256" key="8">
    <source>
        <dbReference type="SAM" id="Coils"/>
    </source>
</evidence>
<evidence type="ECO:0000256" key="4">
    <source>
        <dbReference type="ARBA" id="ARBA00023139"/>
    </source>
</evidence>
<dbReference type="InterPro" id="IPR003423">
    <property type="entry name" value="OMP_efflux"/>
</dbReference>
<protein>
    <submittedName>
        <fullName evidence="9">NodT family efflux transporter outer membrane factor (OMF) lipoprotein</fullName>
    </submittedName>
</protein>
<evidence type="ECO:0000256" key="7">
    <source>
        <dbReference type="RuleBase" id="RU362097"/>
    </source>
</evidence>
<evidence type="ECO:0000256" key="1">
    <source>
        <dbReference type="ARBA" id="ARBA00007613"/>
    </source>
</evidence>
<dbReference type="PANTHER" id="PTHR30203:SF29">
    <property type="entry name" value="PROTEIN CYAE"/>
    <property type="match status" value="1"/>
</dbReference>
<keyword evidence="5" id="KW-0998">Cell outer membrane</keyword>
<evidence type="ECO:0000256" key="2">
    <source>
        <dbReference type="ARBA" id="ARBA00022452"/>
    </source>
</evidence>
<feature type="chain" id="PRO_5021040091" evidence="7">
    <location>
        <begin position="21"/>
        <end position="483"/>
    </location>
</feature>
<evidence type="ECO:0000256" key="3">
    <source>
        <dbReference type="ARBA" id="ARBA00022692"/>
    </source>
</evidence>
<accession>A0A4R6U4I9</accession>
<comment type="subcellular location">
    <subcellularLocation>
        <location evidence="7">Cell outer membrane</location>
        <topology evidence="7">Lipid-anchor</topology>
    </subcellularLocation>
</comment>
<organism evidence="9 10">
    <name type="scientific">Thiopseudomonas denitrificans</name>
    <dbReference type="NCBI Taxonomy" id="1501432"/>
    <lineage>
        <taxon>Bacteria</taxon>
        <taxon>Pseudomonadati</taxon>
        <taxon>Pseudomonadota</taxon>
        <taxon>Gammaproteobacteria</taxon>
        <taxon>Pseudomonadales</taxon>
        <taxon>Pseudomonadaceae</taxon>
        <taxon>Thiopseudomonas</taxon>
    </lineage>
</organism>
<evidence type="ECO:0000256" key="6">
    <source>
        <dbReference type="ARBA" id="ARBA00023288"/>
    </source>
</evidence>
<evidence type="ECO:0000256" key="5">
    <source>
        <dbReference type="ARBA" id="ARBA00023237"/>
    </source>
</evidence>